<organism evidence="1 2">
    <name type="scientific">Pseudomonas fildesensis</name>
    <dbReference type="NCBI Taxonomy" id="1674920"/>
    <lineage>
        <taxon>Bacteria</taxon>
        <taxon>Pseudomonadati</taxon>
        <taxon>Pseudomonadota</taxon>
        <taxon>Gammaproteobacteria</taxon>
        <taxon>Pseudomonadales</taxon>
        <taxon>Pseudomonadaceae</taxon>
        <taxon>Pseudomonas</taxon>
    </lineage>
</organism>
<dbReference type="AlphaFoldDB" id="A0A0J8ITC7"/>
<dbReference type="Proteomes" id="UP000037551">
    <property type="component" value="Unassembled WGS sequence"/>
</dbReference>
<dbReference type="EMBL" id="LFMW01000008">
    <property type="protein sequence ID" value="KMT54991.1"/>
    <property type="molecule type" value="Genomic_DNA"/>
</dbReference>
<dbReference type="STRING" id="1674920.ACR52_14475"/>
<protein>
    <recommendedName>
        <fullName evidence="3">Lipoprotein</fullName>
    </recommendedName>
</protein>
<comment type="caution">
    <text evidence="1">The sequence shown here is derived from an EMBL/GenBank/DDBJ whole genome shotgun (WGS) entry which is preliminary data.</text>
</comment>
<proteinExistence type="predicted"/>
<gene>
    <name evidence="1" type="ORF">ACR52_14475</name>
</gene>
<evidence type="ECO:0000313" key="1">
    <source>
        <dbReference type="EMBL" id="KMT54991.1"/>
    </source>
</evidence>
<evidence type="ECO:0008006" key="3">
    <source>
        <dbReference type="Google" id="ProtNLM"/>
    </source>
</evidence>
<evidence type="ECO:0000313" key="2">
    <source>
        <dbReference type="Proteomes" id="UP000037551"/>
    </source>
</evidence>
<dbReference type="Pfam" id="PF17531">
    <property type="entry name" value="O_Spanin_T7"/>
    <property type="match status" value="1"/>
</dbReference>
<reference evidence="1 2" key="1">
    <citation type="submission" date="2015-06" db="EMBL/GenBank/DDBJ databases">
        <title>Draft genome sequence of an Antarctic Pseudomonas sp. strain KG01 with full potential for biotechnological applications.</title>
        <authorList>
            <person name="Pavlov M.S."/>
            <person name="Lira F."/>
            <person name="Martinez J.L."/>
            <person name="Marshall S.H."/>
        </authorList>
    </citation>
    <scope>NUCLEOTIDE SEQUENCE [LARGE SCALE GENOMIC DNA]</scope>
    <source>
        <strain evidence="1 2">KG01</strain>
    </source>
</reference>
<keyword evidence="2" id="KW-1185">Reference proteome</keyword>
<dbReference type="PROSITE" id="PS51257">
    <property type="entry name" value="PROKAR_LIPOPROTEIN"/>
    <property type="match status" value="1"/>
</dbReference>
<dbReference type="GO" id="GO:0019076">
    <property type="term" value="P:viral release from host cell"/>
    <property type="evidence" value="ECO:0007669"/>
    <property type="project" value="InterPro"/>
</dbReference>
<dbReference type="InterPro" id="IPR020130">
    <property type="entry name" value="O-spanin_T7likevirus"/>
</dbReference>
<name>A0A0J8ITC7_9PSED</name>
<accession>A0A0J8ITC7</accession>
<sequence>MTSRSNGRRIYLNSRKWLRGLLIGCVMTISACSSNLAIPLCVQSQVQVDPSLMVTPSYTQTLLDSLSSKPNDVMPK</sequence>